<dbReference type="Proteomes" id="UP000051221">
    <property type="component" value="Unassembled WGS sequence"/>
</dbReference>
<keyword evidence="4" id="KW-1003">Cell membrane</keyword>
<dbReference type="InterPro" id="IPR036259">
    <property type="entry name" value="MFS_trans_sf"/>
</dbReference>
<gene>
    <name evidence="11" type="primary">emrB</name>
    <name evidence="11" type="ORF">AMR76_11280</name>
</gene>
<feature type="transmembrane region" description="Helical" evidence="9">
    <location>
        <begin position="237"/>
        <end position="258"/>
    </location>
</feature>
<dbReference type="OrthoDB" id="9812221at2"/>
<dbReference type="GO" id="GO:0015721">
    <property type="term" value="P:bile acid and bile salt transport"/>
    <property type="evidence" value="ECO:0007669"/>
    <property type="project" value="UniProtKB-ARBA"/>
</dbReference>
<dbReference type="AlphaFoldDB" id="A0A0Q2UZH2"/>
<keyword evidence="7 9" id="KW-1133">Transmembrane helix</keyword>
<evidence type="ECO:0000256" key="5">
    <source>
        <dbReference type="ARBA" id="ARBA00022519"/>
    </source>
</evidence>
<feature type="transmembrane region" description="Helical" evidence="9">
    <location>
        <begin position="12"/>
        <end position="33"/>
    </location>
</feature>
<name>A0A0Q2UZH2_VIBFU</name>
<keyword evidence="6 9" id="KW-0812">Transmembrane</keyword>
<keyword evidence="8 9" id="KW-0472">Membrane</keyword>
<sequence>MSHTSDNDIKPLSGGALFLGALCLAMANFFAILDTTIANVSVSNIAGGLGTSLSQGTYVITSYAVAEAISVPLTGWLARRFGSIRVFVTCFFFFGFFSLLCGLSTSLNMLVMCRVFLGFAGGPLMPLSQTLMIRIFPKDKSHAAIGIWSMTTLVAPIMGPILGGILCDQYSWPFIFFVNIPFAIFASFVGWKILKKYETKNERLPIDKIGLLLLIVWVAALQLMLDEGKDHDWFESSRIVTLAVIAAIGFVAFLIWELTERNPVVELRVFRHRGYAMSMVTLSLAFGAFFATTVLTPLWLQNFMGYTATISGYATATMGILAVFLAPIIANLSSKYDPRPFVFVGVMWLGFWTFMRSFNTVDMTFEQVSWPMFVQGIGMPLFFVPLTAIALGSVKPHEMESAAGLMNFIRTLSGAFATSMINTSWEHESRYVHAELAGLTDKAGVATQAMQNAGMSADQTRSALDGMLQGQSVMVATNQLFLVIAVIFAVAACMIWMAPKPKHAVDTSAAH</sequence>
<dbReference type="CDD" id="cd17503">
    <property type="entry name" value="MFS_LmrB_MDR_like"/>
    <property type="match status" value="1"/>
</dbReference>
<dbReference type="EMBL" id="LKHS01000009">
    <property type="protein sequence ID" value="KQH85856.1"/>
    <property type="molecule type" value="Genomic_DNA"/>
</dbReference>
<accession>A0A0Q2UZH2</accession>
<evidence type="ECO:0000256" key="6">
    <source>
        <dbReference type="ARBA" id="ARBA00022692"/>
    </source>
</evidence>
<evidence type="ECO:0000256" key="7">
    <source>
        <dbReference type="ARBA" id="ARBA00022989"/>
    </source>
</evidence>
<feature type="domain" description="Major facilitator superfamily (MFS) profile" evidence="10">
    <location>
        <begin position="20"/>
        <end position="503"/>
    </location>
</feature>
<dbReference type="Pfam" id="PF07690">
    <property type="entry name" value="MFS_1"/>
    <property type="match status" value="1"/>
</dbReference>
<feature type="transmembrane region" description="Helical" evidence="9">
    <location>
        <begin position="172"/>
        <end position="194"/>
    </location>
</feature>
<comment type="similarity">
    <text evidence="2">Belongs to the major facilitator superfamily. EmrB family.</text>
</comment>
<proteinExistence type="inferred from homology"/>
<keyword evidence="12" id="KW-1185">Reference proteome</keyword>
<dbReference type="GO" id="GO:0005886">
    <property type="term" value="C:plasma membrane"/>
    <property type="evidence" value="ECO:0007669"/>
    <property type="project" value="UniProtKB-SubCell"/>
</dbReference>
<dbReference type="InterPro" id="IPR011701">
    <property type="entry name" value="MFS"/>
</dbReference>
<evidence type="ECO:0000256" key="9">
    <source>
        <dbReference type="SAM" id="Phobius"/>
    </source>
</evidence>
<feature type="transmembrane region" description="Helical" evidence="9">
    <location>
        <begin position="53"/>
        <end position="74"/>
    </location>
</feature>
<dbReference type="SUPFAM" id="SSF103473">
    <property type="entry name" value="MFS general substrate transporter"/>
    <property type="match status" value="1"/>
</dbReference>
<dbReference type="Gene3D" id="1.20.1250.20">
    <property type="entry name" value="MFS general substrate transporter like domains"/>
    <property type="match status" value="1"/>
</dbReference>
<feature type="transmembrane region" description="Helical" evidence="9">
    <location>
        <begin position="306"/>
        <end position="329"/>
    </location>
</feature>
<dbReference type="NCBIfam" id="TIGR00711">
    <property type="entry name" value="efflux_EmrB"/>
    <property type="match status" value="1"/>
</dbReference>
<dbReference type="PANTHER" id="PTHR42718:SF9">
    <property type="entry name" value="MAJOR FACILITATOR SUPERFAMILY MULTIDRUG TRANSPORTER MFSC"/>
    <property type="match status" value="1"/>
</dbReference>
<reference evidence="11 12" key="1">
    <citation type="submission" date="2015-08" db="EMBL/GenBank/DDBJ databases">
        <title>Antibacterial properties of a collection of Vibrionaceae strains.</title>
        <authorList>
            <person name="Giubergia S."/>
        </authorList>
    </citation>
    <scope>NUCLEOTIDE SEQUENCE [LARGE SCALE GENOMIC DNA]</scope>
    <source>
        <strain evidence="11 12">S0821</strain>
    </source>
</reference>
<feature type="transmembrane region" description="Helical" evidence="9">
    <location>
        <begin position="480"/>
        <end position="498"/>
    </location>
</feature>
<dbReference type="InParanoid" id="A0A0Q2UZH2"/>
<evidence type="ECO:0000256" key="1">
    <source>
        <dbReference type="ARBA" id="ARBA00004429"/>
    </source>
</evidence>
<feature type="transmembrane region" description="Helical" evidence="9">
    <location>
        <begin position="279"/>
        <end position="300"/>
    </location>
</feature>
<evidence type="ECO:0000256" key="3">
    <source>
        <dbReference type="ARBA" id="ARBA00022448"/>
    </source>
</evidence>
<evidence type="ECO:0000313" key="12">
    <source>
        <dbReference type="Proteomes" id="UP000051221"/>
    </source>
</evidence>
<feature type="transmembrane region" description="Helical" evidence="9">
    <location>
        <begin position="341"/>
        <end position="358"/>
    </location>
</feature>
<keyword evidence="5" id="KW-0997">Cell inner membrane</keyword>
<organism evidence="11 12">
    <name type="scientific">Vibrio furnissii</name>
    <dbReference type="NCBI Taxonomy" id="29494"/>
    <lineage>
        <taxon>Bacteria</taxon>
        <taxon>Pseudomonadati</taxon>
        <taxon>Pseudomonadota</taxon>
        <taxon>Gammaproteobacteria</taxon>
        <taxon>Vibrionales</taxon>
        <taxon>Vibrionaceae</taxon>
        <taxon>Vibrio</taxon>
    </lineage>
</organism>
<evidence type="ECO:0000259" key="10">
    <source>
        <dbReference type="PROSITE" id="PS50850"/>
    </source>
</evidence>
<dbReference type="FunFam" id="1.20.1720.10:FF:000002">
    <property type="entry name" value="Multidrug resistance protein B"/>
    <property type="match status" value="1"/>
</dbReference>
<feature type="transmembrane region" description="Helical" evidence="9">
    <location>
        <begin position="206"/>
        <end position="225"/>
    </location>
</feature>
<dbReference type="PROSITE" id="PS50850">
    <property type="entry name" value="MFS"/>
    <property type="match status" value="1"/>
</dbReference>
<evidence type="ECO:0000256" key="4">
    <source>
        <dbReference type="ARBA" id="ARBA00022475"/>
    </source>
</evidence>
<feature type="transmembrane region" description="Helical" evidence="9">
    <location>
        <begin position="86"/>
        <end position="109"/>
    </location>
</feature>
<dbReference type="Gene3D" id="1.20.1720.10">
    <property type="entry name" value="Multidrug resistance protein D"/>
    <property type="match status" value="1"/>
</dbReference>
<protein>
    <submittedName>
        <fullName evidence="11">Multidrug resistance protein B</fullName>
    </submittedName>
</protein>
<dbReference type="FunCoup" id="A0A0Q2UZH2">
    <property type="interactions" value="346"/>
</dbReference>
<evidence type="ECO:0000313" key="11">
    <source>
        <dbReference type="EMBL" id="KQH85856.1"/>
    </source>
</evidence>
<evidence type="ECO:0000256" key="8">
    <source>
        <dbReference type="ARBA" id="ARBA00023136"/>
    </source>
</evidence>
<dbReference type="InterPro" id="IPR004638">
    <property type="entry name" value="EmrB-like"/>
</dbReference>
<comment type="caution">
    <text evidence="11">The sequence shown here is derived from an EMBL/GenBank/DDBJ whole genome shotgun (WGS) entry which is preliminary data.</text>
</comment>
<keyword evidence="3" id="KW-0813">Transport</keyword>
<dbReference type="GO" id="GO:1990961">
    <property type="term" value="P:xenobiotic detoxification by transmembrane export across the plasma membrane"/>
    <property type="evidence" value="ECO:0007669"/>
    <property type="project" value="UniProtKB-ARBA"/>
</dbReference>
<dbReference type="GO" id="GO:0022857">
    <property type="term" value="F:transmembrane transporter activity"/>
    <property type="evidence" value="ECO:0007669"/>
    <property type="project" value="InterPro"/>
</dbReference>
<evidence type="ECO:0000256" key="2">
    <source>
        <dbReference type="ARBA" id="ARBA00008537"/>
    </source>
</evidence>
<feature type="transmembrane region" description="Helical" evidence="9">
    <location>
        <begin position="370"/>
        <end position="391"/>
    </location>
</feature>
<feature type="transmembrane region" description="Helical" evidence="9">
    <location>
        <begin position="115"/>
        <end position="133"/>
    </location>
</feature>
<dbReference type="RefSeq" id="WP_055466125.1">
    <property type="nucleotide sequence ID" value="NZ_CP035696.1"/>
</dbReference>
<dbReference type="InterPro" id="IPR020846">
    <property type="entry name" value="MFS_dom"/>
</dbReference>
<dbReference type="PANTHER" id="PTHR42718">
    <property type="entry name" value="MAJOR FACILITATOR SUPERFAMILY MULTIDRUG TRANSPORTER MFSC"/>
    <property type="match status" value="1"/>
</dbReference>
<feature type="transmembrane region" description="Helical" evidence="9">
    <location>
        <begin position="145"/>
        <end position="166"/>
    </location>
</feature>
<comment type="subcellular location">
    <subcellularLocation>
        <location evidence="1">Cell inner membrane</location>
        <topology evidence="1">Multi-pass membrane protein</topology>
    </subcellularLocation>
</comment>